<dbReference type="SMART" id="SM00091">
    <property type="entry name" value="PAS"/>
    <property type="match status" value="6"/>
</dbReference>
<dbReference type="Pfam" id="PF13426">
    <property type="entry name" value="PAS_9"/>
    <property type="match status" value="4"/>
</dbReference>
<evidence type="ECO:0000256" key="3">
    <source>
        <dbReference type="ARBA" id="ARBA00022553"/>
    </source>
</evidence>
<dbReference type="InterPro" id="IPR001610">
    <property type="entry name" value="PAC"/>
</dbReference>
<dbReference type="InterPro" id="IPR000014">
    <property type="entry name" value="PAS"/>
</dbReference>
<dbReference type="PROSITE" id="PS50839">
    <property type="entry name" value="CHASE"/>
    <property type="match status" value="1"/>
</dbReference>
<dbReference type="CDD" id="cd00130">
    <property type="entry name" value="PAS"/>
    <property type="match status" value="6"/>
</dbReference>
<dbReference type="FunFam" id="3.30.565.10:FF:000006">
    <property type="entry name" value="Sensor histidine kinase WalK"/>
    <property type="match status" value="1"/>
</dbReference>
<evidence type="ECO:0000259" key="9">
    <source>
        <dbReference type="PROSITE" id="PS50113"/>
    </source>
</evidence>
<feature type="transmembrane region" description="Helical" evidence="6">
    <location>
        <begin position="254"/>
        <end position="276"/>
    </location>
</feature>
<dbReference type="PANTHER" id="PTHR43304">
    <property type="entry name" value="PHYTOCHROME-LIKE PROTEIN CPH1"/>
    <property type="match status" value="1"/>
</dbReference>
<dbReference type="Gene3D" id="3.30.450.20">
    <property type="entry name" value="PAS domain"/>
    <property type="match status" value="7"/>
</dbReference>
<dbReference type="PROSITE" id="PS50112">
    <property type="entry name" value="PAS"/>
    <property type="match status" value="5"/>
</dbReference>
<dbReference type="SMART" id="SM00086">
    <property type="entry name" value="PAC"/>
    <property type="match status" value="5"/>
</dbReference>
<sequence length="1398" mass="160003">MSIPEKHLILKNPIFYGFLSFLLVLVITQFIAYQKYQLDQKTDQQEIEQRVSNLKVDLQNVLGQSFNATQTLAFIVDQYGIPENFDSVAHLLLNSNKAVDALELVNAKGIITHVYPLKNNDVIGLNILDDPDNKFGAITTLERKDYYTAGPIYLRQGGSGIVGRRPLYKNGEFNGFVAAVVRLSTVVNSVKLDSIGMSDFSYELVKINSDNSEETFYISKNIYKDGITTLPLTTSQGEWKLYVYSNKPKSYATAVLFSILGFLLASVCGLLSWFLMRQPAKLERLVDEKTALLKESKKRYKLLINEASDGIFLNDFNGNVLDANPYGINMFGYSEEELLNKNLADLTLKDESLKLPRTYKRILEGKTLRTESKLLKKDGTVFYAEVSAKKLSNSTILSIVRDISQRKQLELIAQENLVKFSKAYNNQFVGMVIKDQHKKFVDANSYFLNLIEYTLEEIKGKTIQELNLFDIEKTEQVNSEYNAFINTDRINKIELDFKSKSGKTLHLITSVEPYEYLGEKFSLCIYIDQTDSKNANLAITASEKRYKQFTERISDAYVSFDANWNFMDINAKAAKVVGMDAKEMIGKNLWDEFPTFKNSEAYAIFIGAMTRQVYTHFEQYHENVDRWVENHLYPSSNGLSVFFRDITHRKKADEEKQRLISVIENSPGFIGLATLDGKPLFLNDAGKKLMNLPKDNDLKNGTIYDLFQDDYKNIIENEHLPTIKEKGIWTGEVPLKNFKNNNPIPLEFSGFSIKDKTTNQPIAIGAIGFDLTERKKTQKEILALQNKMDAAIRIGKIGYWDFDMESEVFICSPLMYDIYDLEQDAVIDIPLLESLIHPDDLDMHRKNVRQILKEKTTHAFTYRIIIKDGSIKHLMVEIEVERDANNRAINIRGTILDITKQKEADFEILKLQNRMNAAIRIGNIGYWHWDMSGDVVEWSKEMYAIHEIDPSTKMTVDLVRKTIYHEDLYLMDSILSSKPGDKHHSPNIYRSKLKNNTFKYFLASSEVVFDDSGNPIIYRGTAMDITKSVLAEKALKESQEKFVKAFENKFIGMLILDEEEIVIEANATVCNILNVSKEDLINKKIMDSGIVFLNEHYTKKRNNTIIQLQEKGKVSNEEFKITLKNGQEKTVLVSKEYLKIKDQTRVLVTLNDDTKRKETAEILASQFNELQKTNSELDSFVYSASHELRAPLSSVLGLIQLIKMEGVDPKLYQHIDMMEVSIERLDSFIKDIIEYSRNKHKNIELEPINFSTLIEQSIESFWYLENTKKIKIDIDIHDKVQFVSDSKRVSVLLNNFISNAIKYHDLNKKSPFIKIHVKTSEKEAILVIKDNGVGIEDVVINRIFEMFYRVSSKVMGSGIGLFIVKEVITKLKGTLDVTSKIGEGSTFTITIPNESGKL</sequence>
<dbReference type="InterPro" id="IPR035965">
    <property type="entry name" value="PAS-like_dom_sf"/>
</dbReference>
<dbReference type="PROSITE" id="PS50109">
    <property type="entry name" value="HIS_KIN"/>
    <property type="match status" value="1"/>
</dbReference>
<evidence type="ECO:0000313" key="11">
    <source>
        <dbReference type="EMBL" id="SEB63301.1"/>
    </source>
</evidence>
<organism evidence="11 12">
    <name type="scientific">Maribacter dokdonensis</name>
    <dbReference type="NCBI Taxonomy" id="320912"/>
    <lineage>
        <taxon>Bacteria</taxon>
        <taxon>Pseudomonadati</taxon>
        <taxon>Bacteroidota</taxon>
        <taxon>Flavobacteriia</taxon>
        <taxon>Flavobacteriales</taxon>
        <taxon>Flavobacteriaceae</taxon>
        <taxon>Maribacter</taxon>
    </lineage>
</organism>
<dbReference type="SUPFAM" id="SSF47384">
    <property type="entry name" value="Homodimeric domain of signal transducing histidine kinase"/>
    <property type="match status" value="1"/>
</dbReference>
<dbReference type="InterPro" id="IPR052162">
    <property type="entry name" value="Sensor_kinase/Photoreceptor"/>
</dbReference>
<feature type="domain" description="PAS" evidence="8">
    <location>
        <begin position="655"/>
        <end position="727"/>
    </location>
</feature>
<dbReference type="SMART" id="SM00387">
    <property type="entry name" value="HATPase_c"/>
    <property type="match status" value="1"/>
</dbReference>
<evidence type="ECO:0000256" key="5">
    <source>
        <dbReference type="ARBA" id="ARBA00022777"/>
    </source>
</evidence>
<dbReference type="Gene3D" id="2.10.70.100">
    <property type="match status" value="1"/>
</dbReference>
<evidence type="ECO:0000259" key="10">
    <source>
        <dbReference type="PROSITE" id="PS50839"/>
    </source>
</evidence>
<evidence type="ECO:0000313" key="12">
    <source>
        <dbReference type="Proteomes" id="UP000183038"/>
    </source>
</evidence>
<dbReference type="CDD" id="cd00082">
    <property type="entry name" value="HisKA"/>
    <property type="match status" value="1"/>
</dbReference>
<evidence type="ECO:0000256" key="6">
    <source>
        <dbReference type="SAM" id="Phobius"/>
    </source>
</evidence>
<dbReference type="InterPro" id="IPR006189">
    <property type="entry name" value="CHASE_dom"/>
</dbReference>
<protein>
    <recommendedName>
        <fullName evidence="2">histidine kinase</fullName>
        <ecNumber evidence="2">2.7.13.3</ecNumber>
    </recommendedName>
</protein>
<feature type="domain" description="PAS" evidence="8">
    <location>
        <begin position="1038"/>
        <end position="1086"/>
    </location>
</feature>
<dbReference type="InterPro" id="IPR000700">
    <property type="entry name" value="PAS-assoc_C"/>
</dbReference>
<dbReference type="PROSITE" id="PS50113">
    <property type="entry name" value="PAC"/>
    <property type="match status" value="2"/>
</dbReference>
<dbReference type="OrthoDB" id="9811889at2"/>
<dbReference type="SUPFAM" id="SSF55874">
    <property type="entry name" value="ATPase domain of HSP90 chaperone/DNA topoisomerase II/histidine kinase"/>
    <property type="match status" value="1"/>
</dbReference>
<feature type="domain" description="PAC" evidence="9">
    <location>
        <begin position="982"/>
        <end position="1037"/>
    </location>
</feature>
<dbReference type="Gene3D" id="3.30.565.10">
    <property type="entry name" value="Histidine kinase-like ATPase, C-terminal domain"/>
    <property type="match status" value="1"/>
</dbReference>
<dbReference type="InterPro" id="IPR005467">
    <property type="entry name" value="His_kinase_dom"/>
</dbReference>
<comment type="catalytic activity">
    <reaction evidence="1">
        <text>ATP + protein L-histidine = ADP + protein N-phospho-L-histidine.</text>
        <dbReference type="EC" id="2.7.13.3"/>
    </reaction>
</comment>
<keyword evidence="3" id="KW-0597">Phosphoprotein</keyword>
<dbReference type="PANTHER" id="PTHR43304:SF1">
    <property type="entry name" value="PAC DOMAIN-CONTAINING PROTEIN"/>
    <property type="match status" value="1"/>
</dbReference>
<feature type="domain" description="CHASE" evidence="10">
    <location>
        <begin position="110"/>
        <end position="242"/>
    </location>
</feature>
<dbReference type="InterPro" id="IPR003594">
    <property type="entry name" value="HATPase_dom"/>
</dbReference>
<feature type="domain" description="PAS" evidence="8">
    <location>
        <begin position="803"/>
        <end position="855"/>
    </location>
</feature>
<feature type="domain" description="PAS" evidence="8">
    <location>
        <begin position="542"/>
        <end position="593"/>
    </location>
</feature>
<dbReference type="InterPro" id="IPR003661">
    <property type="entry name" value="HisK_dim/P_dom"/>
</dbReference>
<feature type="transmembrane region" description="Helical" evidence="6">
    <location>
        <begin position="14"/>
        <end position="33"/>
    </location>
</feature>
<dbReference type="SMART" id="SM00388">
    <property type="entry name" value="HisKA"/>
    <property type="match status" value="1"/>
</dbReference>
<feature type="domain" description="PAS" evidence="8">
    <location>
        <begin position="296"/>
        <end position="366"/>
    </location>
</feature>
<dbReference type="PRINTS" id="PR00344">
    <property type="entry name" value="BCTRLSENSOR"/>
</dbReference>
<keyword evidence="6" id="KW-1133">Transmembrane helix</keyword>
<dbReference type="InterPro" id="IPR036097">
    <property type="entry name" value="HisK_dim/P_sf"/>
</dbReference>
<accession>A0A1H4KXU5</accession>
<feature type="domain" description="Histidine kinase" evidence="7">
    <location>
        <begin position="1183"/>
        <end position="1395"/>
    </location>
</feature>
<evidence type="ECO:0000256" key="2">
    <source>
        <dbReference type="ARBA" id="ARBA00012438"/>
    </source>
</evidence>
<dbReference type="InterPro" id="IPR036890">
    <property type="entry name" value="HATPase_C_sf"/>
</dbReference>
<dbReference type="InterPro" id="IPR013655">
    <property type="entry name" value="PAS_fold_3"/>
</dbReference>
<dbReference type="Pfam" id="PF00512">
    <property type="entry name" value="HisKA"/>
    <property type="match status" value="1"/>
</dbReference>
<keyword evidence="4" id="KW-0808">Transferase</keyword>
<dbReference type="Pfam" id="PF08448">
    <property type="entry name" value="PAS_4"/>
    <property type="match status" value="1"/>
</dbReference>
<dbReference type="EC" id="2.7.13.3" evidence="2"/>
<evidence type="ECO:0000256" key="4">
    <source>
        <dbReference type="ARBA" id="ARBA00022679"/>
    </source>
</evidence>
<dbReference type="Pfam" id="PF08447">
    <property type="entry name" value="PAS_3"/>
    <property type="match status" value="1"/>
</dbReference>
<dbReference type="InterPro" id="IPR004358">
    <property type="entry name" value="Sig_transdc_His_kin-like_C"/>
</dbReference>
<dbReference type="Pfam" id="PF02518">
    <property type="entry name" value="HATPase_c"/>
    <property type="match status" value="1"/>
</dbReference>
<gene>
    <name evidence="11" type="ORF">SAMN05192540_1122</name>
</gene>
<dbReference type="NCBIfam" id="TIGR00229">
    <property type="entry name" value="sensory_box"/>
    <property type="match status" value="5"/>
</dbReference>
<dbReference type="EMBL" id="FNTB01000001">
    <property type="protein sequence ID" value="SEB63301.1"/>
    <property type="molecule type" value="Genomic_DNA"/>
</dbReference>
<dbReference type="InterPro" id="IPR013656">
    <property type="entry name" value="PAS_4"/>
</dbReference>
<dbReference type="SMART" id="SM01079">
    <property type="entry name" value="CHASE"/>
    <property type="match status" value="1"/>
</dbReference>
<reference evidence="11 12" key="1">
    <citation type="submission" date="2016-10" db="EMBL/GenBank/DDBJ databases">
        <authorList>
            <person name="de Groot N.N."/>
        </authorList>
    </citation>
    <scope>NUCLEOTIDE SEQUENCE [LARGE SCALE GENOMIC DNA]</scope>
    <source>
        <strain evidence="11 12">MAR_2009_71</strain>
    </source>
</reference>
<name>A0A1H4KXU5_9FLAO</name>
<feature type="domain" description="PAC" evidence="9">
    <location>
        <begin position="858"/>
        <end position="910"/>
    </location>
</feature>
<proteinExistence type="predicted"/>
<evidence type="ECO:0000256" key="1">
    <source>
        <dbReference type="ARBA" id="ARBA00000085"/>
    </source>
</evidence>
<keyword evidence="6" id="KW-0812">Transmembrane</keyword>
<dbReference type="GO" id="GO:0000155">
    <property type="term" value="F:phosphorelay sensor kinase activity"/>
    <property type="evidence" value="ECO:0007669"/>
    <property type="project" value="InterPro"/>
</dbReference>
<dbReference type="SUPFAM" id="SSF55785">
    <property type="entry name" value="PYP-like sensor domain (PAS domain)"/>
    <property type="match status" value="7"/>
</dbReference>
<keyword evidence="5" id="KW-0418">Kinase</keyword>
<dbReference type="CDD" id="cd00075">
    <property type="entry name" value="HATPase"/>
    <property type="match status" value="1"/>
</dbReference>
<dbReference type="Gene3D" id="1.10.287.130">
    <property type="match status" value="1"/>
</dbReference>
<evidence type="ECO:0000259" key="8">
    <source>
        <dbReference type="PROSITE" id="PS50112"/>
    </source>
</evidence>
<keyword evidence="6" id="KW-0472">Membrane</keyword>
<dbReference type="Proteomes" id="UP000183038">
    <property type="component" value="Unassembled WGS sequence"/>
</dbReference>
<evidence type="ECO:0000259" key="7">
    <source>
        <dbReference type="PROSITE" id="PS50109"/>
    </source>
</evidence>